<reference evidence="2 3" key="1">
    <citation type="submission" date="2018-10" db="EMBL/GenBank/DDBJ databases">
        <title>A high-quality apple genome assembly.</title>
        <authorList>
            <person name="Hu J."/>
        </authorList>
    </citation>
    <scope>NUCLEOTIDE SEQUENCE [LARGE SCALE GENOMIC DNA]</scope>
    <source>
        <strain evidence="3">cv. HFTH1</strain>
        <tissue evidence="2">Young leaf</tissue>
    </source>
</reference>
<dbReference type="AlphaFoldDB" id="A0A498K5L6"/>
<protein>
    <submittedName>
        <fullName evidence="2">Uncharacterized protein</fullName>
    </submittedName>
</protein>
<feature type="region of interest" description="Disordered" evidence="1">
    <location>
        <begin position="1"/>
        <end position="22"/>
    </location>
</feature>
<comment type="caution">
    <text evidence="2">The sequence shown here is derived from an EMBL/GenBank/DDBJ whole genome shotgun (WGS) entry which is preliminary data.</text>
</comment>
<dbReference type="EMBL" id="RDQH01000329">
    <property type="protein sequence ID" value="RXI03540.1"/>
    <property type="molecule type" value="Genomic_DNA"/>
</dbReference>
<keyword evidence="3" id="KW-1185">Reference proteome</keyword>
<evidence type="ECO:0000313" key="2">
    <source>
        <dbReference type="EMBL" id="RXI03540.1"/>
    </source>
</evidence>
<name>A0A498K5L6_MALDO</name>
<gene>
    <name evidence="2" type="ORF">DVH24_004192</name>
</gene>
<accession>A0A498K5L6</accession>
<dbReference type="STRING" id="3750.A0A498K5L6"/>
<dbReference type="Proteomes" id="UP000290289">
    <property type="component" value="Chromosome 3"/>
</dbReference>
<evidence type="ECO:0000313" key="3">
    <source>
        <dbReference type="Proteomes" id="UP000290289"/>
    </source>
</evidence>
<evidence type="ECO:0000256" key="1">
    <source>
        <dbReference type="SAM" id="MobiDB-lite"/>
    </source>
</evidence>
<organism evidence="2 3">
    <name type="scientific">Malus domestica</name>
    <name type="common">Apple</name>
    <name type="synonym">Pyrus malus</name>
    <dbReference type="NCBI Taxonomy" id="3750"/>
    <lineage>
        <taxon>Eukaryota</taxon>
        <taxon>Viridiplantae</taxon>
        <taxon>Streptophyta</taxon>
        <taxon>Embryophyta</taxon>
        <taxon>Tracheophyta</taxon>
        <taxon>Spermatophyta</taxon>
        <taxon>Magnoliopsida</taxon>
        <taxon>eudicotyledons</taxon>
        <taxon>Gunneridae</taxon>
        <taxon>Pentapetalae</taxon>
        <taxon>rosids</taxon>
        <taxon>fabids</taxon>
        <taxon>Rosales</taxon>
        <taxon>Rosaceae</taxon>
        <taxon>Amygdaloideae</taxon>
        <taxon>Maleae</taxon>
        <taxon>Malus</taxon>
    </lineage>
</organism>
<proteinExistence type="predicted"/>
<sequence>MEKAEESMLMVEESEEVRVPPSSGNPFLKKAYFLKPTSQNSSIDIPLFKLPPFFSSLPSHFKPKKWPLKVNFRGWLPRESNHWKTGFIKMASEHQSTWKKAGIYEVIFSSTYQIK</sequence>